<evidence type="ECO:0000313" key="3">
    <source>
        <dbReference type="EMBL" id="MZJ40009.1"/>
    </source>
</evidence>
<comment type="caution">
    <text evidence="3">The sequence shown here is derived from an EMBL/GenBank/DDBJ whole genome shotgun (WGS) entry which is preliminary data.</text>
</comment>
<name>A0A6N9JKR7_9ACTN</name>
<reference evidence="3 4" key="1">
    <citation type="journal article" date="2019" name="Nat. Med.">
        <title>A library of human gut bacterial isolates paired with longitudinal multiomics data enables mechanistic microbiome research.</title>
        <authorList>
            <person name="Poyet M."/>
            <person name="Groussin M."/>
            <person name="Gibbons S.M."/>
            <person name="Avila-Pacheco J."/>
            <person name="Jiang X."/>
            <person name="Kearney S.M."/>
            <person name="Perrotta A.R."/>
            <person name="Berdy B."/>
            <person name="Zhao S."/>
            <person name="Lieberman T.D."/>
            <person name="Swanson P.K."/>
            <person name="Smith M."/>
            <person name="Roesemann S."/>
            <person name="Alexander J.E."/>
            <person name="Rich S.A."/>
            <person name="Livny J."/>
            <person name="Vlamakis H."/>
            <person name="Clish C."/>
            <person name="Bullock K."/>
            <person name="Deik A."/>
            <person name="Scott J."/>
            <person name="Pierce K.A."/>
            <person name="Xavier R.J."/>
            <person name="Alm E.J."/>
        </authorList>
    </citation>
    <scope>NUCLEOTIDE SEQUENCE [LARGE SCALE GENOMIC DNA]</scope>
    <source>
        <strain evidence="3 4">BIOML-A20</strain>
    </source>
</reference>
<proteinExistence type="inferred from homology"/>
<gene>
    <name evidence="3" type="ORF">GT464_08665</name>
</gene>
<dbReference type="InterPro" id="IPR050256">
    <property type="entry name" value="Glycosyltransferase_2"/>
</dbReference>
<sequence>MRDWRMLNSKKVLVIVPAYNEEESLERTVDELVSVVPDIDYLVVNDGSKDATEQICLDRGYNHVTLPVNSGLTVGFQTGMKYALRNGYDYALQFDADGQHCPEYMSKMLDLAIAEDADIVIGSRFVNKCKEVSARMLGSRIITVAIKLTTGKRVADPTSGMRMFNRKMIERFANDDSLNPEPESISYLIKKGAKVREVQVEMRERQAGESYLNIPKSIAYMARACISILFVQWFR</sequence>
<comment type="similarity">
    <text evidence="1">Belongs to the glycosyltransferase 2 family.</text>
</comment>
<dbReference type="InterPro" id="IPR001173">
    <property type="entry name" value="Glyco_trans_2-like"/>
</dbReference>
<dbReference type="CDD" id="cd04179">
    <property type="entry name" value="DPM_DPG-synthase_like"/>
    <property type="match status" value="1"/>
</dbReference>
<dbReference type="InterPro" id="IPR029044">
    <property type="entry name" value="Nucleotide-diphossugar_trans"/>
</dbReference>
<evidence type="ECO:0000256" key="1">
    <source>
        <dbReference type="ARBA" id="ARBA00006739"/>
    </source>
</evidence>
<dbReference type="AlphaFoldDB" id="A0A6N9JKR7"/>
<keyword evidence="3" id="KW-0808">Transferase</keyword>
<dbReference type="Gene3D" id="3.90.550.10">
    <property type="entry name" value="Spore Coat Polysaccharide Biosynthesis Protein SpsA, Chain A"/>
    <property type="match status" value="1"/>
</dbReference>
<dbReference type="Pfam" id="PF00535">
    <property type="entry name" value="Glycos_transf_2"/>
    <property type="match status" value="1"/>
</dbReference>
<accession>A0A6N9JKR7</accession>
<evidence type="ECO:0000259" key="2">
    <source>
        <dbReference type="Pfam" id="PF00535"/>
    </source>
</evidence>
<dbReference type="PANTHER" id="PTHR48090">
    <property type="entry name" value="UNDECAPRENYL-PHOSPHATE 4-DEOXY-4-FORMAMIDO-L-ARABINOSE TRANSFERASE-RELATED"/>
    <property type="match status" value="1"/>
</dbReference>
<evidence type="ECO:0000313" key="4">
    <source>
        <dbReference type="Proteomes" id="UP000469380"/>
    </source>
</evidence>
<dbReference type="GO" id="GO:0016740">
    <property type="term" value="F:transferase activity"/>
    <property type="evidence" value="ECO:0007669"/>
    <property type="project" value="UniProtKB-KW"/>
</dbReference>
<dbReference type="Proteomes" id="UP000469380">
    <property type="component" value="Unassembled WGS sequence"/>
</dbReference>
<feature type="domain" description="Glycosyltransferase 2-like" evidence="2">
    <location>
        <begin position="14"/>
        <end position="171"/>
    </location>
</feature>
<organism evidence="3 4">
    <name type="scientific">Collinsella aerofaciens</name>
    <dbReference type="NCBI Taxonomy" id="74426"/>
    <lineage>
        <taxon>Bacteria</taxon>
        <taxon>Bacillati</taxon>
        <taxon>Actinomycetota</taxon>
        <taxon>Coriobacteriia</taxon>
        <taxon>Coriobacteriales</taxon>
        <taxon>Coriobacteriaceae</taxon>
        <taxon>Collinsella</taxon>
    </lineage>
</organism>
<dbReference type="EMBL" id="WWSR01000016">
    <property type="protein sequence ID" value="MZJ40009.1"/>
    <property type="molecule type" value="Genomic_DNA"/>
</dbReference>
<protein>
    <submittedName>
        <fullName evidence="3">Glycosyltransferase</fullName>
    </submittedName>
</protein>
<dbReference type="PANTHER" id="PTHR48090:SF7">
    <property type="entry name" value="RFBJ PROTEIN"/>
    <property type="match status" value="1"/>
</dbReference>
<dbReference type="SUPFAM" id="SSF53448">
    <property type="entry name" value="Nucleotide-diphospho-sugar transferases"/>
    <property type="match status" value="1"/>
</dbReference>